<dbReference type="RefSeq" id="WP_255036032.1">
    <property type="nucleotide sequence ID" value="NZ_RJUF01000008.1"/>
</dbReference>
<name>A0AAE3GZP8_9BACT</name>
<accession>A0AAE3GZP8</accession>
<comment type="caution">
    <text evidence="1">The sequence shown here is derived from an EMBL/GenBank/DDBJ whole genome shotgun (WGS) entry which is preliminary data.</text>
</comment>
<dbReference type="Proteomes" id="UP001204144">
    <property type="component" value="Unassembled WGS sequence"/>
</dbReference>
<organism evidence="1 2">
    <name type="scientific">Lacihabitans soyangensis</name>
    <dbReference type="NCBI Taxonomy" id="869394"/>
    <lineage>
        <taxon>Bacteria</taxon>
        <taxon>Pseudomonadati</taxon>
        <taxon>Bacteroidota</taxon>
        <taxon>Cytophagia</taxon>
        <taxon>Cytophagales</taxon>
        <taxon>Leadbetterellaceae</taxon>
        <taxon>Lacihabitans</taxon>
    </lineage>
</organism>
<reference evidence="1 2" key="1">
    <citation type="submission" date="2018-11" db="EMBL/GenBank/DDBJ databases">
        <title>Novel bacteria species description.</title>
        <authorList>
            <person name="Han J.-H."/>
        </authorList>
    </citation>
    <scope>NUCLEOTIDE SEQUENCE [LARGE SCALE GENOMIC DNA]</scope>
    <source>
        <strain evidence="1 2">KCTC23259</strain>
    </source>
</reference>
<dbReference type="EMBL" id="RJUF01000008">
    <property type="protein sequence ID" value="MCP9762274.1"/>
    <property type="molecule type" value="Genomic_DNA"/>
</dbReference>
<protein>
    <submittedName>
        <fullName evidence="1">Uncharacterized protein</fullName>
    </submittedName>
</protein>
<sequence length="149" mass="16857">MLINVSFVCNKVHAQNLTLSVQSSSLNFDYSKESDFETSRTIQKAFKLTVSSRNRGIFIYGRIQPSANVLMSSVPQNPFGVKVNYSPVTISSSYFQPRNLTFSDITVLAYNSRITRPIAFDFDLILNPIGYTIAPENYDYSIIFTITEQ</sequence>
<gene>
    <name evidence="1" type="ORF">EGI31_04850</name>
</gene>
<dbReference type="AlphaFoldDB" id="A0AAE3GZP8"/>
<evidence type="ECO:0000313" key="2">
    <source>
        <dbReference type="Proteomes" id="UP001204144"/>
    </source>
</evidence>
<evidence type="ECO:0000313" key="1">
    <source>
        <dbReference type="EMBL" id="MCP9762274.1"/>
    </source>
</evidence>
<proteinExistence type="predicted"/>
<keyword evidence="2" id="KW-1185">Reference proteome</keyword>